<accession>A0A5B7FIU2</accession>
<organism evidence="2 3">
    <name type="scientific">Portunus trituberculatus</name>
    <name type="common">Swimming crab</name>
    <name type="synonym">Neptunus trituberculatus</name>
    <dbReference type="NCBI Taxonomy" id="210409"/>
    <lineage>
        <taxon>Eukaryota</taxon>
        <taxon>Metazoa</taxon>
        <taxon>Ecdysozoa</taxon>
        <taxon>Arthropoda</taxon>
        <taxon>Crustacea</taxon>
        <taxon>Multicrustacea</taxon>
        <taxon>Malacostraca</taxon>
        <taxon>Eumalacostraca</taxon>
        <taxon>Eucarida</taxon>
        <taxon>Decapoda</taxon>
        <taxon>Pleocyemata</taxon>
        <taxon>Brachyura</taxon>
        <taxon>Eubrachyura</taxon>
        <taxon>Portunoidea</taxon>
        <taxon>Portunidae</taxon>
        <taxon>Portuninae</taxon>
        <taxon>Portunus</taxon>
    </lineage>
</organism>
<dbReference type="EMBL" id="VSRR010006687">
    <property type="protein sequence ID" value="MPC45356.1"/>
    <property type="molecule type" value="Genomic_DNA"/>
</dbReference>
<evidence type="ECO:0000313" key="3">
    <source>
        <dbReference type="Proteomes" id="UP000324222"/>
    </source>
</evidence>
<keyword evidence="3" id="KW-1185">Reference proteome</keyword>
<dbReference type="Proteomes" id="UP000324222">
    <property type="component" value="Unassembled WGS sequence"/>
</dbReference>
<feature type="region of interest" description="Disordered" evidence="1">
    <location>
        <begin position="218"/>
        <end position="286"/>
    </location>
</feature>
<comment type="caution">
    <text evidence="2">The sequence shown here is derived from an EMBL/GenBank/DDBJ whole genome shotgun (WGS) entry which is preliminary data.</text>
</comment>
<evidence type="ECO:0000313" key="2">
    <source>
        <dbReference type="EMBL" id="MPC45356.1"/>
    </source>
</evidence>
<dbReference type="OrthoDB" id="8951118at2759"/>
<evidence type="ECO:0000256" key="1">
    <source>
        <dbReference type="SAM" id="MobiDB-lite"/>
    </source>
</evidence>
<feature type="region of interest" description="Disordered" evidence="1">
    <location>
        <begin position="133"/>
        <end position="205"/>
    </location>
</feature>
<feature type="compositionally biased region" description="Basic and acidic residues" evidence="1">
    <location>
        <begin position="218"/>
        <end position="235"/>
    </location>
</feature>
<sequence>MCGAGHRNSCPAPTTTRGTSPALIPCRPSQSPCPVTITTIGGAPQPVWPSALAHRVSTVTRPPGLPVRLSSSISITHHKVGAGRGSCPVPLQPRDTMERAAGGGAVVGGRPRPIVAAARVDIRKVERPAAVTTEPCSTIPTPSVCPTPTPPTTAVDASTHTALPHRDQDQATPTPRNEVEASLAKTNLADGPHPGEEEGRAGDKTAAAAVAVVASMNGREEGEAERGGRRKEPLLRRSLFRTKSGEEKRGGAAAIYRTRTSEVKRPSGAFSPLHESSVGSAAPAPCCRQEDHHHHCYWHHHHWHRHPAYIGQ</sequence>
<feature type="compositionally biased region" description="Basic and acidic residues" evidence="1">
    <location>
        <begin position="193"/>
        <end position="203"/>
    </location>
</feature>
<proteinExistence type="predicted"/>
<gene>
    <name evidence="2" type="ORF">E2C01_039055</name>
</gene>
<name>A0A5B7FIU2_PORTR</name>
<reference evidence="2 3" key="1">
    <citation type="submission" date="2019-05" db="EMBL/GenBank/DDBJ databases">
        <title>Another draft genome of Portunus trituberculatus and its Hox gene families provides insights of decapod evolution.</title>
        <authorList>
            <person name="Jeong J.-H."/>
            <person name="Song I."/>
            <person name="Kim S."/>
            <person name="Choi T."/>
            <person name="Kim D."/>
            <person name="Ryu S."/>
            <person name="Kim W."/>
        </authorList>
    </citation>
    <scope>NUCLEOTIDE SEQUENCE [LARGE SCALE GENOMIC DNA]</scope>
    <source>
        <tissue evidence="2">Muscle</tissue>
    </source>
</reference>
<protein>
    <submittedName>
        <fullName evidence="2">Uncharacterized protein</fullName>
    </submittedName>
</protein>
<dbReference type="AlphaFoldDB" id="A0A5B7FIU2"/>
<feature type="region of interest" description="Disordered" evidence="1">
    <location>
        <begin position="1"/>
        <end position="25"/>
    </location>
</feature>